<keyword evidence="1" id="KW-0547">Nucleotide-binding</keyword>
<gene>
    <name evidence="4" type="ORF">DRJ04_08130</name>
</gene>
<name>A0A662D7J9_UNCAE</name>
<dbReference type="InterPro" id="IPR027417">
    <property type="entry name" value="P-loop_NTPase"/>
</dbReference>
<dbReference type="Proteomes" id="UP000280417">
    <property type="component" value="Unassembled WGS sequence"/>
</dbReference>
<evidence type="ECO:0000256" key="1">
    <source>
        <dbReference type="ARBA" id="ARBA00022741"/>
    </source>
</evidence>
<keyword evidence="2" id="KW-0378">Hydrolase</keyword>
<accession>A0A662D7J9</accession>
<comment type="caution">
    <text evidence="4">The sequence shown here is derived from an EMBL/GenBank/DDBJ whole genome shotgun (WGS) entry which is preliminary data.</text>
</comment>
<protein>
    <submittedName>
        <fullName evidence="4">AAA family ATPase</fullName>
    </submittedName>
</protein>
<evidence type="ECO:0000313" key="5">
    <source>
        <dbReference type="Proteomes" id="UP000280417"/>
    </source>
</evidence>
<sequence>MNILIQGPPRVGKTTAIEKIAKLLENVAGFYTEEIKEGEGRAGFKVRDFEGGEGILAHKKYKSPYRVGRYGVNIKSFESIAIPALKSGLERKKILLVDEIGKMEMFSDKFRKQITKALEVPNPV</sequence>
<dbReference type="PANTHER" id="PTHR43146">
    <property type="entry name" value="CANCER-RELATED NUCLEOSIDE-TRIPHOSPHATASE"/>
    <property type="match status" value="1"/>
</dbReference>
<feature type="non-terminal residue" evidence="4">
    <location>
        <position position="124"/>
    </location>
</feature>
<dbReference type="PANTHER" id="PTHR43146:SF1">
    <property type="entry name" value="CANCER-RELATED NUCLEOSIDE-TRIPHOSPHATASE"/>
    <property type="match status" value="1"/>
</dbReference>
<reference evidence="4 5" key="1">
    <citation type="submission" date="2018-06" db="EMBL/GenBank/DDBJ databases">
        <title>Extensive metabolic versatility and redundancy in microbially diverse, dynamic hydrothermal sediments.</title>
        <authorList>
            <person name="Dombrowski N."/>
            <person name="Teske A."/>
            <person name="Baker B.J."/>
        </authorList>
    </citation>
    <scope>NUCLEOTIDE SEQUENCE [LARGE SCALE GENOMIC DNA]</scope>
    <source>
        <strain evidence="4">B3_G15</strain>
    </source>
</reference>
<evidence type="ECO:0000313" key="4">
    <source>
        <dbReference type="EMBL" id="RLE11395.1"/>
    </source>
</evidence>
<dbReference type="InterPro" id="IPR004948">
    <property type="entry name" value="Nuc-triphosphatase_THEP1"/>
</dbReference>
<dbReference type="EMBL" id="QMQA01000256">
    <property type="protein sequence ID" value="RLE11395.1"/>
    <property type="molecule type" value="Genomic_DNA"/>
</dbReference>
<keyword evidence="3" id="KW-0067">ATP-binding</keyword>
<dbReference type="GO" id="GO:0005524">
    <property type="term" value="F:ATP binding"/>
    <property type="evidence" value="ECO:0007669"/>
    <property type="project" value="UniProtKB-KW"/>
</dbReference>
<dbReference type="Gene3D" id="3.40.50.300">
    <property type="entry name" value="P-loop containing nucleotide triphosphate hydrolases"/>
    <property type="match status" value="1"/>
</dbReference>
<evidence type="ECO:0000256" key="2">
    <source>
        <dbReference type="ARBA" id="ARBA00022801"/>
    </source>
</evidence>
<dbReference type="GO" id="GO:0017111">
    <property type="term" value="F:ribonucleoside triphosphate phosphatase activity"/>
    <property type="evidence" value="ECO:0007669"/>
    <property type="project" value="InterPro"/>
</dbReference>
<evidence type="ECO:0000256" key="3">
    <source>
        <dbReference type="ARBA" id="ARBA00022840"/>
    </source>
</evidence>
<dbReference type="AlphaFoldDB" id="A0A662D7J9"/>
<dbReference type="Pfam" id="PF03266">
    <property type="entry name" value="NTPase_1"/>
    <property type="match status" value="1"/>
</dbReference>
<proteinExistence type="predicted"/>
<organism evidence="4 5">
    <name type="scientific">Aerophobetes bacterium</name>
    <dbReference type="NCBI Taxonomy" id="2030807"/>
    <lineage>
        <taxon>Bacteria</taxon>
        <taxon>Candidatus Aerophobota</taxon>
    </lineage>
</organism>
<dbReference type="SUPFAM" id="SSF52540">
    <property type="entry name" value="P-loop containing nucleoside triphosphate hydrolases"/>
    <property type="match status" value="1"/>
</dbReference>